<sequence>MLLVDNYIETCSTFVPDDGLSIPRYTQVRVQVPEEVVDEVNVTLIGTHLGCGHNLYVSPLSTFDLRKWTGRWTTCYLMDVAVDHDKDTCFYRCHCKIHPEREKRVIGLFVTYSSSTTPQVDVIIDNLHNDAGFF</sequence>
<reference evidence="1" key="1">
    <citation type="journal article" date="2023" name="Mol. Biol. Evol.">
        <title>Third-Generation Sequencing Reveals the Adaptive Role of the Epigenome in Three Deep-Sea Polychaetes.</title>
        <authorList>
            <person name="Perez M."/>
            <person name="Aroh O."/>
            <person name="Sun Y."/>
            <person name="Lan Y."/>
            <person name="Juniper S.K."/>
            <person name="Young C.R."/>
            <person name="Angers B."/>
            <person name="Qian P.Y."/>
        </authorList>
    </citation>
    <scope>NUCLEOTIDE SEQUENCE</scope>
    <source>
        <strain evidence="1">P08H-3</strain>
    </source>
</reference>
<dbReference type="Proteomes" id="UP001208570">
    <property type="component" value="Unassembled WGS sequence"/>
</dbReference>
<evidence type="ECO:0000313" key="1">
    <source>
        <dbReference type="EMBL" id="KAK2166435.1"/>
    </source>
</evidence>
<name>A0AAD9NDX8_9ANNE</name>
<comment type="caution">
    <text evidence="1">The sequence shown here is derived from an EMBL/GenBank/DDBJ whole genome shotgun (WGS) entry which is preliminary data.</text>
</comment>
<dbReference type="AlphaFoldDB" id="A0AAD9NDX8"/>
<evidence type="ECO:0000313" key="2">
    <source>
        <dbReference type="Proteomes" id="UP001208570"/>
    </source>
</evidence>
<accession>A0AAD9NDX8</accession>
<dbReference type="EMBL" id="JAODUP010000039">
    <property type="protein sequence ID" value="KAK2166435.1"/>
    <property type="molecule type" value="Genomic_DNA"/>
</dbReference>
<protein>
    <submittedName>
        <fullName evidence="1">Uncharacterized protein</fullName>
    </submittedName>
</protein>
<proteinExistence type="predicted"/>
<gene>
    <name evidence="1" type="ORF">LSH36_39g10000</name>
</gene>
<organism evidence="1 2">
    <name type="scientific">Paralvinella palmiformis</name>
    <dbReference type="NCBI Taxonomy" id="53620"/>
    <lineage>
        <taxon>Eukaryota</taxon>
        <taxon>Metazoa</taxon>
        <taxon>Spiralia</taxon>
        <taxon>Lophotrochozoa</taxon>
        <taxon>Annelida</taxon>
        <taxon>Polychaeta</taxon>
        <taxon>Sedentaria</taxon>
        <taxon>Canalipalpata</taxon>
        <taxon>Terebellida</taxon>
        <taxon>Terebelliformia</taxon>
        <taxon>Alvinellidae</taxon>
        <taxon>Paralvinella</taxon>
    </lineage>
</organism>
<keyword evidence="2" id="KW-1185">Reference proteome</keyword>